<comment type="caution">
    <text evidence="2">The sequence shown here is derived from an EMBL/GenBank/DDBJ whole genome shotgun (WGS) entry which is preliminary data.</text>
</comment>
<keyword evidence="3" id="KW-1185">Reference proteome</keyword>
<dbReference type="EMBL" id="JBHSPT010000053">
    <property type="protein sequence ID" value="MFC6058354.1"/>
    <property type="molecule type" value="Genomic_DNA"/>
</dbReference>
<evidence type="ECO:0000313" key="3">
    <source>
        <dbReference type="Proteomes" id="UP001596242"/>
    </source>
</evidence>
<accession>A0ABW1M3F6</accession>
<protein>
    <submittedName>
        <fullName evidence="2">Uncharacterized protein</fullName>
    </submittedName>
</protein>
<feature type="region of interest" description="Disordered" evidence="1">
    <location>
        <begin position="21"/>
        <end position="75"/>
    </location>
</feature>
<evidence type="ECO:0000256" key="1">
    <source>
        <dbReference type="SAM" id="MobiDB-lite"/>
    </source>
</evidence>
<sequence length="75" mass="7574">MSAVSWSAAGSAGRRRIVVAAEDAGPREHGGQEAGVVDGREARPRAGGEQISIPAVPRPMAGPNSRTPSEGVITA</sequence>
<evidence type="ECO:0000313" key="2">
    <source>
        <dbReference type="EMBL" id="MFC6058354.1"/>
    </source>
</evidence>
<name>A0ABW1M3F6_9ACTN</name>
<gene>
    <name evidence="2" type="ORF">ACFP50_23730</name>
</gene>
<proteinExistence type="predicted"/>
<dbReference type="RefSeq" id="WP_386401034.1">
    <property type="nucleotide sequence ID" value="NZ_JBHSPT010000053.1"/>
</dbReference>
<organism evidence="2 3">
    <name type="scientific">Streptomyces pratens</name>
    <dbReference type="NCBI Taxonomy" id="887456"/>
    <lineage>
        <taxon>Bacteria</taxon>
        <taxon>Bacillati</taxon>
        <taxon>Actinomycetota</taxon>
        <taxon>Actinomycetes</taxon>
        <taxon>Kitasatosporales</taxon>
        <taxon>Streptomycetaceae</taxon>
        <taxon>Streptomyces</taxon>
    </lineage>
</organism>
<reference evidence="3" key="1">
    <citation type="journal article" date="2019" name="Int. J. Syst. Evol. Microbiol.">
        <title>The Global Catalogue of Microorganisms (GCM) 10K type strain sequencing project: providing services to taxonomists for standard genome sequencing and annotation.</title>
        <authorList>
            <consortium name="The Broad Institute Genomics Platform"/>
            <consortium name="The Broad Institute Genome Sequencing Center for Infectious Disease"/>
            <person name="Wu L."/>
            <person name="Ma J."/>
        </authorList>
    </citation>
    <scope>NUCLEOTIDE SEQUENCE [LARGE SCALE GENOMIC DNA]</scope>
    <source>
        <strain evidence="3">JCM 12763</strain>
    </source>
</reference>
<dbReference type="Proteomes" id="UP001596242">
    <property type="component" value="Unassembled WGS sequence"/>
</dbReference>